<dbReference type="AlphaFoldDB" id="A0AA48L7A2"/>
<protein>
    <submittedName>
        <fullName evidence="1">Uncharacterized protein</fullName>
    </submittedName>
</protein>
<name>A0AA48L7A2_9TREE</name>
<dbReference type="RefSeq" id="XP_060458497.1">
    <property type="nucleotide sequence ID" value="XM_060602065.1"/>
</dbReference>
<accession>A0AA48L7A2</accession>
<dbReference type="EMBL" id="AP028216">
    <property type="protein sequence ID" value="BEI93232.1"/>
    <property type="molecule type" value="Genomic_DNA"/>
</dbReference>
<evidence type="ECO:0000313" key="2">
    <source>
        <dbReference type="Proteomes" id="UP001233271"/>
    </source>
</evidence>
<evidence type="ECO:0000313" key="1">
    <source>
        <dbReference type="EMBL" id="BEI93232.1"/>
    </source>
</evidence>
<keyword evidence="2" id="KW-1185">Reference proteome</keyword>
<gene>
    <name evidence="1" type="ORF">CcaverHIS019_0508600</name>
</gene>
<proteinExistence type="predicted"/>
<organism evidence="1 2">
    <name type="scientific">Cutaneotrichosporon cavernicola</name>
    <dbReference type="NCBI Taxonomy" id="279322"/>
    <lineage>
        <taxon>Eukaryota</taxon>
        <taxon>Fungi</taxon>
        <taxon>Dikarya</taxon>
        <taxon>Basidiomycota</taxon>
        <taxon>Agaricomycotina</taxon>
        <taxon>Tremellomycetes</taxon>
        <taxon>Trichosporonales</taxon>
        <taxon>Trichosporonaceae</taxon>
        <taxon>Cutaneotrichosporon</taxon>
    </lineage>
</organism>
<dbReference type="KEGG" id="ccac:CcaHIS019_0508600"/>
<sequence>MPVLGRISSNRDNGAIYSGCATVRKPRLTGIGKAPNRSRLFSGTHAEKAAKILRAYRKASLRKDPRLPAALAATKVAHQPIPEAAAQGATAAAAAAPVLADSQVSVNGFIIRDHKGRVLRVPKYLPKHPIAPNPHMTMLDGTVVSTLYVQDCLAPLLQRIYSFGTYFQPFPHVPSPPTPDSAMADGLRKSFAWGVPYIINGHDLEGTLAATVRPFQPDVCLAVRKRGDKDGAFHMTAINYTVYAAFFAYFPRRFNIAPSVLLTDAITKRVGNIESSPLSTCEEAPHVDDMEAISHSEHDGSSSISSASVVASLEIGEHIHLPILALELPDPETMPLIHERVHHPFTKWQPALLGLNLHQAITPEAAQTYLAKRSLRELCKVLATIQGVWKNISALGLENDPMWRELGSAYHIVMSIILDRVPKQQSSTA</sequence>
<dbReference type="Proteomes" id="UP001233271">
    <property type="component" value="Chromosome 5"/>
</dbReference>
<dbReference type="GeneID" id="85497102"/>
<reference evidence="1" key="1">
    <citation type="journal article" date="2023" name="BMC Genomics">
        <title>Chromosome-level genome assemblies of Cutaneotrichosporon spp. (Trichosporonales, Basidiomycota) reveal imbalanced evolution between nucleotide sequences and chromosome synteny.</title>
        <authorList>
            <person name="Kobayashi Y."/>
            <person name="Kayamori A."/>
            <person name="Aoki K."/>
            <person name="Shiwa Y."/>
            <person name="Matsutani M."/>
            <person name="Fujita N."/>
            <person name="Sugita T."/>
            <person name="Iwasaki W."/>
            <person name="Tanaka N."/>
            <person name="Takashima M."/>
        </authorList>
    </citation>
    <scope>NUCLEOTIDE SEQUENCE</scope>
    <source>
        <strain evidence="1">HIS019</strain>
    </source>
</reference>